<dbReference type="AlphaFoldDB" id="A0A0D6P6M3"/>
<dbReference type="Proteomes" id="UP000032680">
    <property type="component" value="Unassembled WGS sequence"/>
</dbReference>
<dbReference type="EMBL" id="BANB01000281">
    <property type="protein sequence ID" value="GAN77307.1"/>
    <property type="molecule type" value="Genomic_DNA"/>
</dbReference>
<evidence type="ECO:0000313" key="3">
    <source>
        <dbReference type="EMBL" id="GAN77307.1"/>
    </source>
</evidence>
<evidence type="ECO:0000313" key="4">
    <source>
        <dbReference type="Proteomes" id="UP000032680"/>
    </source>
</evidence>
<evidence type="ECO:0000256" key="1">
    <source>
        <dbReference type="SAM" id="MobiDB-lite"/>
    </source>
</evidence>
<keyword evidence="4" id="KW-1185">Reference proteome</keyword>
<feature type="signal peptide" evidence="2">
    <location>
        <begin position="1"/>
        <end position="36"/>
    </location>
</feature>
<comment type="caution">
    <text evidence="3">The sequence shown here is derived from an EMBL/GenBank/DDBJ whole genome shotgun (WGS) entry which is preliminary data.</text>
</comment>
<gene>
    <name evidence="3" type="ORF">Asru_0281_03</name>
</gene>
<feature type="region of interest" description="Disordered" evidence="1">
    <location>
        <begin position="62"/>
        <end position="85"/>
    </location>
</feature>
<protein>
    <recommendedName>
        <fullName evidence="5">Outer membrane protein beta-barrel domain-containing protein</fullName>
    </recommendedName>
</protein>
<name>A0A0D6P6M3_9PROT</name>
<reference evidence="3 4" key="1">
    <citation type="submission" date="2012-11" db="EMBL/GenBank/DDBJ databases">
        <title>Whole genome sequence of Acidisphaera rubrifaciens HS-AP3.</title>
        <authorList>
            <person name="Azuma Y."/>
            <person name="Higashiura N."/>
            <person name="Hirakawa H."/>
            <person name="Matsushita K."/>
        </authorList>
    </citation>
    <scope>NUCLEOTIDE SEQUENCE [LARGE SCALE GENOMIC DNA]</scope>
    <source>
        <strain evidence="3 4">HS-AP3</strain>
    </source>
</reference>
<organism evidence="3 4">
    <name type="scientific">Acidisphaera rubrifaciens HS-AP3</name>
    <dbReference type="NCBI Taxonomy" id="1231350"/>
    <lineage>
        <taxon>Bacteria</taxon>
        <taxon>Pseudomonadati</taxon>
        <taxon>Pseudomonadota</taxon>
        <taxon>Alphaproteobacteria</taxon>
        <taxon>Acetobacterales</taxon>
        <taxon>Acetobacteraceae</taxon>
        <taxon>Acidisphaera</taxon>
    </lineage>
</organism>
<sequence length="121" mass="12079">MWRIVSPPVAVPARRGVAPLLFAAGFVLSAALPAGAARAQPVQGVYMSGGLGLSFRAPDAAGGTLPPIDPPSTARVPALAPAPTPAPLPTGHAALGYGFADSGVPLRMELEGTFMNGRTGP</sequence>
<proteinExistence type="predicted"/>
<keyword evidence="2" id="KW-0732">Signal</keyword>
<feature type="chain" id="PRO_5002309749" description="Outer membrane protein beta-barrel domain-containing protein" evidence="2">
    <location>
        <begin position="37"/>
        <end position="121"/>
    </location>
</feature>
<accession>A0A0D6P6M3</accession>
<evidence type="ECO:0008006" key="5">
    <source>
        <dbReference type="Google" id="ProtNLM"/>
    </source>
</evidence>
<evidence type="ECO:0000256" key="2">
    <source>
        <dbReference type="SAM" id="SignalP"/>
    </source>
</evidence>